<organism evidence="3 4">
    <name type="scientific">Araneus ventricosus</name>
    <name type="common">Orbweaver spider</name>
    <name type="synonym">Epeira ventricosa</name>
    <dbReference type="NCBI Taxonomy" id="182803"/>
    <lineage>
        <taxon>Eukaryota</taxon>
        <taxon>Metazoa</taxon>
        <taxon>Ecdysozoa</taxon>
        <taxon>Arthropoda</taxon>
        <taxon>Chelicerata</taxon>
        <taxon>Arachnida</taxon>
        <taxon>Araneae</taxon>
        <taxon>Araneomorphae</taxon>
        <taxon>Entelegynae</taxon>
        <taxon>Araneoidea</taxon>
        <taxon>Araneidae</taxon>
        <taxon>Araneus</taxon>
    </lineage>
</organism>
<proteinExistence type="predicted"/>
<dbReference type="Pfam" id="PF13843">
    <property type="entry name" value="DDE_Tnp_1_7"/>
    <property type="match status" value="1"/>
</dbReference>
<evidence type="ECO:0000256" key="1">
    <source>
        <dbReference type="SAM" id="MobiDB-lite"/>
    </source>
</evidence>
<dbReference type="InterPro" id="IPR029526">
    <property type="entry name" value="PGBD"/>
</dbReference>
<dbReference type="AlphaFoldDB" id="A0A4Y2IIV0"/>
<feature type="compositionally biased region" description="Polar residues" evidence="1">
    <location>
        <begin position="19"/>
        <end position="29"/>
    </location>
</feature>
<dbReference type="PANTHER" id="PTHR46599:SF3">
    <property type="entry name" value="PIGGYBAC TRANSPOSABLE ELEMENT-DERIVED PROTEIN 4"/>
    <property type="match status" value="1"/>
</dbReference>
<sequence length="578" mass="66630">MPKRFLSADEALLLFNELPSDNDSQVSSEDSADEEALPQSDLGESEDVLPPIPSDSDEEVDAPGPSNIPEVKWVRKGKAKTEVPDFIEYSGPSEEILELDDHSPLALFLALFSMSIMESIVFQTNLYSTQKGKNFSPLTQNELYRFLAINLAMGLKKMPSYRDYWSSCEVLHDSYISKAMSVKRFAWILSHLHLNDNTVQPKRGDALFDKLYKLRPLLSHLSERFLSAFRPSKCQSIDESMVKFKGRSSLKQYMPKKPIKRGYKIWMRCDQSGFVCQFKIYTGKVDQLVEKNLGARVVTNLSEQLYGKNHKVYMDNYFSSYDLFKFLDSKNVFACGTVNMSRKHMPKNLSADKTMKRGEYDWAVSNDNIVCVKWKDRRCVHILSTMENAINECKIERKEKDGSKKEVSCPQSVVTYNKNMGFVDHFDHLKSLYEIDRKSQKWWHRLFFHFLDVCVTNAYILHTQLPDSCKSTEVKTLKDFRINIISHLMLMGEEGAGLKRRSTTLPLVAIKKNKPSVPEETRFQNVQHMPIKCPPRRCALCSTKKNVHKTRTMCKTCNVPLCVRQKDTPTCFEKFHAK</sequence>
<dbReference type="OrthoDB" id="8193855at2759"/>
<dbReference type="PANTHER" id="PTHR46599">
    <property type="entry name" value="PIGGYBAC TRANSPOSABLE ELEMENT-DERIVED PROTEIN 4"/>
    <property type="match status" value="1"/>
</dbReference>
<evidence type="ECO:0000313" key="4">
    <source>
        <dbReference type="Proteomes" id="UP000499080"/>
    </source>
</evidence>
<dbReference type="EMBL" id="BGPR01002696">
    <property type="protein sequence ID" value="GBM77544.1"/>
    <property type="molecule type" value="Genomic_DNA"/>
</dbReference>
<feature type="domain" description="PiggyBac transposable element-derived protein" evidence="2">
    <location>
        <begin position="103"/>
        <end position="459"/>
    </location>
</feature>
<reference evidence="3 4" key="1">
    <citation type="journal article" date="2019" name="Sci. Rep.">
        <title>Orb-weaving spider Araneus ventricosus genome elucidates the spidroin gene catalogue.</title>
        <authorList>
            <person name="Kono N."/>
            <person name="Nakamura H."/>
            <person name="Ohtoshi R."/>
            <person name="Moran D.A.P."/>
            <person name="Shinohara A."/>
            <person name="Yoshida Y."/>
            <person name="Fujiwara M."/>
            <person name="Mori M."/>
            <person name="Tomita M."/>
            <person name="Arakawa K."/>
        </authorList>
    </citation>
    <scope>NUCLEOTIDE SEQUENCE [LARGE SCALE GENOMIC DNA]</scope>
</reference>
<name>A0A4Y2IIV0_ARAVE</name>
<feature type="region of interest" description="Disordered" evidence="1">
    <location>
        <begin position="17"/>
        <end position="69"/>
    </location>
</feature>
<evidence type="ECO:0000259" key="2">
    <source>
        <dbReference type="Pfam" id="PF13843"/>
    </source>
</evidence>
<keyword evidence="4" id="KW-1185">Reference proteome</keyword>
<dbReference type="Proteomes" id="UP000499080">
    <property type="component" value="Unassembled WGS sequence"/>
</dbReference>
<accession>A0A4Y2IIV0</accession>
<gene>
    <name evidence="3" type="primary">PGBD4_301</name>
    <name evidence="3" type="ORF">AVEN_102794_1</name>
</gene>
<comment type="caution">
    <text evidence="3">The sequence shown here is derived from an EMBL/GenBank/DDBJ whole genome shotgun (WGS) entry which is preliminary data.</text>
</comment>
<protein>
    <submittedName>
        <fullName evidence="3">PiggyBac transposable element-derived protein 4</fullName>
    </submittedName>
</protein>
<evidence type="ECO:0000313" key="3">
    <source>
        <dbReference type="EMBL" id="GBM77544.1"/>
    </source>
</evidence>